<keyword evidence="3" id="KW-0378">Hydrolase</keyword>
<evidence type="ECO:0000256" key="1">
    <source>
        <dbReference type="ARBA" id="ARBA00006865"/>
    </source>
</evidence>
<reference evidence="3 4" key="1">
    <citation type="journal article" date="2018" name="Syst. Appl. Microbiol.">
        <title>Abditibacterium utsteinense sp. nov., the first cultivated member of candidate phylum FBP, isolated from ice-free Antarctic soil samples.</title>
        <authorList>
            <person name="Tahon G."/>
            <person name="Tytgat B."/>
            <person name="Lebbe L."/>
            <person name="Carlier A."/>
            <person name="Willems A."/>
        </authorList>
    </citation>
    <scope>NUCLEOTIDE SEQUENCE [LARGE SCALE GENOMIC DNA]</scope>
    <source>
        <strain evidence="3 4">LMG 29911</strain>
    </source>
</reference>
<evidence type="ECO:0000313" key="3">
    <source>
        <dbReference type="EMBL" id="PQV65226.1"/>
    </source>
</evidence>
<dbReference type="InterPro" id="IPR000757">
    <property type="entry name" value="Beta-glucanase-like"/>
</dbReference>
<protein>
    <submittedName>
        <fullName evidence="3">Glycosyl hydrolases family 16</fullName>
    </submittedName>
</protein>
<organism evidence="3 4">
    <name type="scientific">Abditibacterium utsteinense</name>
    <dbReference type="NCBI Taxonomy" id="1960156"/>
    <lineage>
        <taxon>Bacteria</taxon>
        <taxon>Pseudomonadati</taxon>
        <taxon>Abditibacteriota</taxon>
        <taxon>Abditibacteriia</taxon>
        <taxon>Abditibacteriales</taxon>
        <taxon>Abditibacteriaceae</taxon>
        <taxon>Abditibacterium</taxon>
    </lineage>
</organism>
<comment type="similarity">
    <text evidence="1">Belongs to the glycosyl hydrolase 16 family.</text>
</comment>
<dbReference type="Pfam" id="PF00722">
    <property type="entry name" value="Glyco_hydro_16"/>
    <property type="match status" value="1"/>
</dbReference>
<dbReference type="Proteomes" id="UP000237684">
    <property type="component" value="Unassembled WGS sequence"/>
</dbReference>
<accession>A0A2S8SWP0</accession>
<keyword evidence="4" id="KW-1185">Reference proteome</keyword>
<dbReference type="EMBL" id="NIGF01000002">
    <property type="protein sequence ID" value="PQV65226.1"/>
    <property type="molecule type" value="Genomic_DNA"/>
</dbReference>
<evidence type="ECO:0000313" key="4">
    <source>
        <dbReference type="Proteomes" id="UP000237684"/>
    </source>
</evidence>
<dbReference type="GO" id="GO:0005975">
    <property type="term" value="P:carbohydrate metabolic process"/>
    <property type="evidence" value="ECO:0007669"/>
    <property type="project" value="InterPro"/>
</dbReference>
<dbReference type="CDD" id="cd00413">
    <property type="entry name" value="Glyco_hydrolase_16"/>
    <property type="match status" value="1"/>
</dbReference>
<comment type="caution">
    <text evidence="3">The sequence shown here is derived from an EMBL/GenBank/DDBJ whole genome shotgun (WGS) entry which is preliminary data.</text>
</comment>
<dbReference type="RefSeq" id="WP_238596527.1">
    <property type="nucleotide sequence ID" value="NZ_NIGF01000002.1"/>
</dbReference>
<dbReference type="InParanoid" id="A0A2S8SWP0"/>
<dbReference type="GO" id="GO:0004553">
    <property type="term" value="F:hydrolase activity, hydrolyzing O-glycosyl compounds"/>
    <property type="evidence" value="ECO:0007669"/>
    <property type="project" value="InterPro"/>
</dbReference>
<dbReference type="SUPFAM" id="SSF49899">
    <property type="entry name" value="Concanavalin A-like lectins/glucanases"/>
    <property type="match status" value="1"/>
</dbReference>
<dbReference type="AlphaFoldDB" id="A0A2S8SWP0"/>
<dbReference type="PROSITE" id="PS51762">
    <property type="entry name" value="GH16_2"/>
    <property type="match status" value="1"/>
</dbReference>
<evidence type="ECO:0000259" key="2">
    <source>
        <dbReference type="PROSITE" id="PS51762"/>
    </source>
</evidence>
<feature type="domain" description="GH16" evidence="2">
    <location>
        <begin position="19"/>
        <end position="295"/>
    </location>
</feature>
<dbReference type="InterPro" id="IPR013320">
    <property type="entry name" value="ConA-like_dom_sf"/>
</dbReference>
<name>A0A2S8SWP0_9BACT</name>
<proteinExistence type="inferred from homology"/>
<gene>
    <name evidence="3" type="ORF">B1R32_102235</name>
</gene>
<dbReference type="Gene3D" id="2.60.120.200">
    <property type="match status" value="1"/>
</dbReference>
<sequence length="318" mass="35512">MLSGSVALAALLAGCGGGGGGGSTPAPPTSALLLRDDFDGTSLNSNMWGHYDESQSLQRTYFGFSPQLLSEGGTSFARLRLDAYNPTHRGQFKGTEIFSKRRFARGNGLEMSARLRAPNLPPGIIFAFFGIYDRFTGTPSDATYLKDEIDFEFLTAQQEKFSPPGQRNRLYFNIWDNWNLRDGFDGDDIDTQKSARTDKTYAPAKDPNYDYGNWNTYTLRWFPDRTEFYLNGVLERIEREVKPDDALSVHFNMWTGTPDFEQAYSTSLVPATASENNKSYFFDVDFVSVKDISGGAQAQNAREMAAPLPSSFKAIRSR</sequence>